<gene>
    <name evidence="1" type="ORF">TNCT_1431</name>
</gene>
<accession>A0A8X6KJJ3</accession>
<sequence>MEFKQPNTDEILERGRGLEIPPRHLEDSSQITLSKVSGIPWNVFHDYFTIDMKGLMELDTSKPITKRVVFQSAGKIYDPVGFSSPYTTRLKCLLQELWLRMTDLA</sequence>
<proteinExistence type="predicted"/>
<dbReference type="Pfam" id="PF05380">
    <property type="entry name" value="Peptidase_A17"/>
    <property type="match status" value="1"/>
</dbReference>
<protein>
    <submittedName>
        <fullName evidence="1">Uncharacterized protein</fullName>
    </submittedName>
</protein>
<dbReference type="OrthoDB" id="6515424at2759"/>
<evidence type="ECO:0000313" key="1">
    <source>
        <dbReference type="EMBL" id="GFQ75889.1"/>
    </source>
</evidence>
<evidence type="ECO:0000313" key="2">
    <source>
        <dbReference type="Proteomes" id="UP000887116"/>
    </source>
</evidence>
<comment type="caution">
    <text evidence="1">The sequence shown here is derived from an EMBL/GenBank/DDBJ whole genome shotgun (WGS) entry which is preliminary data.</text>
</comment>
<reference evidence="1" key="1">
    <citation type="submission" date="2020-07" db="EMBL/GenBank/DDBJ databases">
        <title>Multicomponent nature underlies the extraordinary mechanical properties of spider dragline silk.</title>
        <authorList>
            <person name="Kono N."/>
            <person name="Nakamura H."/>
            <person name="Mori M."/>
            <person name="Yoshida Y."/>
            <person name="Ohtoshi R."/>
            <person name="Malay A.D."/>
            <person name="Moran D.A.P."/>
            <person name="Tomita M."/>
            <person name="Numata K."/>
            <person name="Arakawa K."/>
        </authorList>
    </citation>
    <scope>NUCLEOTIDE SEQUENCE</scope>
</reference>
<dbReference type="Proteomes" id="UP000887116">
    <property type="component" value="Unassembled WGS sequence"/>
</dbReference>
<organism evidence="1 2">
    <name type="scientific">Trichonephila clavata</name>
    <name type="common">Joro spider</name>
    <name type="synonym">Nephila clavata</name>
    <dbReference type="NCBI Taxonomy" id="2740835"/>
    <lineage>
        <taxon>Eukaryota</taxon>
        <taxon>Metazoa</taxon>
        <taxon>Ecdysozoa</taxon>
        <taxon>Arthropoda</taxon>
        <taxon>Chelicerata</taxon>
        <taxon>Arachnida</taxon>
        <taxon>Araneae</taxon>
        <taxon>Araneomorphae</taxon>
        <taxon>Entelegynae</taxon>
        <taxon>Araneoidea</taxon>
        <taxon>Nephilidae</taxon>
        <taxon>Trichonephila</taxon>
    </lineage>
</organism>
<name>A0A8X6KJJ3_TRICU</name>
<dbReference type="EMBL" id="BMAO01031547">
    <property type="protein sequence ID" value="GFQ75889.1"/>
    <property type="molecule type" value="Genomic_DNA"/>
</dbReference>
<dbReference type="InterPro" id="IPR008042">
    <property type="entry name" value="Retrotrans_Pao"/>
</dbReference>
<keyword evidence="2" id="KW-1185">Reference proteome</keyword>
<dbReference type="AlphaFoldDB" id="A0A8X6KJJ3"/>